<dbReference type="PANTHER" id="PTHR43329">
    <property type="entry name" value="EPOXIDE HYDROLASE"/>
    <property type="match status" value="1"/>
</dbReference>
<keyword evidence="1 3" id="KW-0378">Hydrolase</keyword>
<keyword evidence="4" id="KW-1185">Reference proteome</keyword>
<accession>A0ABW3LGG2</accession>
<dbReference type="EMBL" id="JBHTKI010000041">
    <property type="protein sequence ID" value="MFD1032846.1"/>
    <property type="molecule type" value="Genomic_DNA"/>
</dbReference>
<name>A0ABW3LGG2_9BACL</name>
<dbReference type="GO" id="GO:0016787">
    <property type="term" value="F:hydrolase activity"/>
    <property type="evidence" value="ECO:0007669"/>
    <property type="project" value="UniProtKB-KW"/>
</dbReference>
<dbReference type="InterPro" id="IPR000073">
    <property type="entry name" value="AB_hydrolase_1"/>
</dbReference>
<sequence>MEKIAFETIETNGVSLHTAVAGPKDGPLVVLLHGFPEFWYGWKHQIDALAEQGYRVMAPDQRGYNLSSKPQGAENYTLNDLRDDVAGLIEQSGNEKAVIIGHDWGGAVAWQLAATKPELVEKLIVINIPHPQAMPRIMMRSPLQWVKSSYMVYFQIPKLPEAMMAAEDFSFMKQAMAGTSRKNAFSEEDLERYGRAWAQRGALTGMLNWYRALPKGSFSQTPKRKVEVPVRILWGVGDQSLSRKLAKESLNFCSDAELIFIGQATHWVHHEQPLIVNGLIEEFLGEEKTGPL</sequence>
<dbReference type="SUPFAM" id="SSF53474">
    <property type="entry name" value="alpha/beta-Hydrolases"/>
    <property type="match status" value="1"/>
</dbReference>
<feature type="domain" description="AB hydrolase-1" evidence="2">
    <location>
        <begin position="27"/>
        <end position="272"/>
    </location>
</feature>
<organism evidence="3 4">
    <name type="scientific">Metaplanococcus flavidus</name>
    <dbReference type="NCBI Taxonomy" id="569883"/>
    <lineage>
        <taxon>Bacteria</taxon>
        <taxon>Bacillati</taxon>
        <taxon>Bacillota</taxon>
        <taxon>Bacilli</taxon>
        <taxon>Bacillales</taxon>
        <taxon>Caryophanaceae</taxon>
        <taxon>Metaplanococcus</taxon>
    </lineage>
</organism>
<protein>
    <submittedName>
        <fullName evidence="3">Alpha/beta fold hydrolase</fullName>
    </submittedName>
</protein>
<gene>
    <name evidence="3" type="ORF">ACFQ1X_15555</name>
</gene>
<dbReference type="Proteomes" id="UP001597109">
    <property type="component" value="Unassembled WGS sequence"/>
</dbReference>
<dbReference type="Gene3D" id="3.40.50.1820">
    <property type="entry name" value="alpha/beta hydrolase"/>
    <property type="match status" value="1"/>
</dbReference>
<comment type="caution">
    <text evidence="3">The sequence shown here is derived from an EMBL/GenBank/DDBJ whole genome shotgun (WGS) entry which is preliminary data.</text>
</comment>
<evidence type="ECO:0000313" key="4">
    <source>
        <dbReference type="Proteomes" id="UP001597109"/>
    </source>
</evidence>
<dbReference type="PRINTS" id="PR00412">
    <property type="entry name" value="EPOXHYDRLASE"/>
</dbReference>
<reference evidence="4" key="1">
    <citation type="journal article" date="2019" name="Int. J. Syst. Evol. Microbiol.">
        <title>The Global Catalogue of Microorganisms (GCM) 10K type strain sequencing project: providing services to taxonomists for standard genome sequencing and annotation.</title>
        <authorList>
            <consortium name="The Broad Institute Genomics Platform"/>
            <consortium name="The Broad Institute Genome Sequencing Center for Infectious Disease"/>
            <person name="Wu L."/>
            <person name="Ma J."/>
        </authorList>
    </citation>
    <scope>NUCLEOTIDE SEQUENCE [LARGE SCALE GENOMIC DNA]</scope>
    <source>
        <strain evidence="4">CCUG 56756</strain>
    </source>
</reference>
<dbReference type="RefSeq" id="WP_144841676.1">
    <property type="nucleotide sequence ID" value="NZ_JBHTKI010000041.1"/>
</dbReference>
<dbReference type="InterPro" id="IPR000639">
    <property type="entry name" value="Epox_hydrolase-like"/>
</dbReference>
<dbReference type="PRINTS" id="PR00111">
    <property type="entry name" value="ABHYDROLASE"/>
</dbReference>
<dbReference type="InterPro" id="IPR029058">
    <property type="entry name" value="AB_hydrolase_fold"/>
</dbReference>
<dbReference type="Pfam" id="PF00561">
    <property type="entry name" value="Abhydrolase_1"/>
    <property type="match status" value="1"/>
</dbReference>
<evidence type="ECO:0000259" key="2">
    <source>
        <dbReference type="Pfam" id="PF00561"/>
    </source>
</evidence>
<proteinExistence type="predicted"/>
<evidence type="ECO:0000313" key="3">
    <source>
        <dbReference type="EMBL" id="MFD1032846.1"/>
    </source>
</evidence>
<evidence type="ECO:0000256" key="1">
    <source>
        <dbReference type="ARBA" id="ARBA00022801"/>
    </source>
</evidence>